<gene>
    <name evidence="1" type="ORF">PDESU_02662</name>
</gene>
<organism evidence="1 2">
    <name type="scientific">Pontiella desulfatans</name>
    <dbReference type="NCBI Taxonomy" id="2750659"/>
    <lineage>
        <taxon>Bacteria</taxon>
        <taxon>Pseudomonadati</taxon>
        <taxon>Kiritimatiellota</taxon>
        <taxon>Kiritimatiellia</taxon>
        <taxon>Kiritimatiellales</taxon>
        <taxon>Pontiellaceae</taxon>
        <taxon>Pontiella</taxon>
    </lineage>
</organism>
<dbReference type="SUPFAM" id="SSF52540">
    <property type="entry name" value="P-loop containing nucleoside triphosphate hydrolases"/>
    <property type="match status" value="1"/>
</dbReference>
<evidence type="ECO:0008006" key="3">
    <source>
        <dbReference type="Google" id="ProtNLM"/>
    </source>
</evidence>
<name>A0A6C2U2N5_PONDE</name>
<dbReference type="Proteomes" id="UP000366872">
    <property type="component" value="Unassembled WGS sequence"/>
</dbReference>
<sequence>MIMKSNAGAGATYLPGMSFIQRLFGGGLPDGKLIGLVGPSGGGKTLLATQIAEAEASLGKTVGYIGLEFQNLYKKRFKRLVYGAGDSVVDPLVNQLRSAEWKVLCSRIQLLQKQVVRGWTTENVEAYIAQNQDDLDLVVIDQLQQLLNGRDVSHKSIKAICNKLQTVAALYGIPILLLHQARSAMATGDATVCPTAGDVMQSRDFVTKLVDECLMIGGDGGGDEKVCWIANPKSNHRELAWLDGANGRFRSLGRPGEFFDVDMDLGKFVLSAEAESLGLRSAPDVAGYLQAGFALGQEPAVQPELPDVEVV</sequence>
<protein>
    <recommendedName>
        <fullName evidence="3">SF4 helicase domain-containing protein</fullName>
    </recommendedName>
</protein>
<dbReference type="AlphaFoldDB" id="A0A6C2U2N5"/>
<reference evidence="1 2" key="1">
    <citation type="submission" date="2019-04" db="EMBL/GenBank/DDBJ databases">
        <authorList>
            <person name="Van Vliet M D."/>
        </authorList>
    </citation>
    <scope>NUCLEOTIDE SEQUENCE [LARGE SCALE GENOMIC DNA]</scope>
    <source>
        <strain evidence="1 2">F1</strain>
    </source>
</reference>
<dbReference type="Pfam" id="PF13481">
    <property type="entry name" value="AAA_25"/>
    <property type="match status" value="1"/>
</dbReference>
<dbReference type="InterPro" id="IPR027417">
    <property type="entry name" value="P-loop_NTPase"/>
</dbReference>
<dbReference type="EMBL" id="CAAHFG010000001">
    <property type="protein sequence ID" value="VGO14105.1"/>
    <property type="molecule type" value="Genomic_DNA"/>
</dbReference>
<keyword evidence="2" id="KW-1185">Reference proteome</keyword>
<evidence type="ECO:0000313" key="2">
    <source>
        <dbReference type="Proteomes" id="UP000366872"/>
    </source>
</evidence>
<dbReference type="RefSeq" id="WP_136079614.1">
    <property type="nucleotide sequence ID" value="NZ_CAAHFG010000001.1"/>
</dbReference>
<evidence type="ECO:0000313" key="1">
    <source>
        <dbReference type="EMBL" id="VGO14105.1"/>
    </source>
</evidence>
<dbReference type="Gene3D" id="3.40.50.300">
    <property type="entry name" value="P-loop containing nucleotide triphosphate hydrolases"/>
    <property type="match status" value="1"/>
</dbReference>
<proteinExistence type="predicted"/>
<accession>A0A6C2U2N5</accession>